<dbReference type="InterPro" id="IPR007627">
    <property type="entry name" value="RNA_pol_sigma70_r2"/>
</dbReference>
<reference evidence="7" key="1">
    <citation type="submission" date="2020-10" db="EMBL/GenBank/DDBJ databases">
        <authorList>
            <person name="Gilroy R."/>
        </authorList>
    </citation>
    <scope>NUCLEOTIDE SEQUENCE</scope>
    <source>
        <strain evidence="7">ChiGjej2B2-12916</strain>
    </source>
</reference>
<feature type="domain" description="RNA polymerase sigma factor 70 region 4 type 2" evidence="6">
    <location>
        <begin position="105"/>
        <end position="156"/>
    </location>
</feature>
<keyword evidence="4" id="KW-0804">Transcription</keyword>
<feature type="domain" description="RNA polymerase sigma-70 region 2" evidence="5">
    <location>
        <begin position="13"/>
        <end position="79"/>
    </location>
</feature>
<dbReference type="Proteomes" id="UP000886879">
    <property type="component" value="Unassembled WGS sequence"/>
</dbReference>
<dbReference type="SUPFAM" id="SSF88659">
    <property type="entry name" value="Sigma3 and sigma4 domains of RNA polymerase sigma factors"/>
    <property type="match status" value="1"/>
</dbReference>
<dbReference type="InterPro" id="IPR036388">
    <property type="entry name" value="WH-like_DNA-bd_sf"/>
</dbReference>
<dbReference type="PANTHER" id="PTHR43133:SF60">
    <property type="entry name" value="RNA POLYMERASE SIGMA FACTOR SIGV"/>
    <property type="match status" value="1"/>
</dbReference>
<evidence type="ECO:0000313" key="7">
    <source>
        <dbReference type="EMBL" id="HIQ60686.1"/>
    </source>
</evidence>
<dbReference type="InterPro" id="IPR039425">
    <property type="entry name" value="RNA_pol_sigma-70-like"/>
</dbReference>
<dbReference type="InterPro" id="IPR014284">
    <property type="entry name" value="RNA_pol_sigma-70_dom"/>
</dbReference>
<evidence type="ECO:0000259" key="5">
    <source>
        <dbReference type="Pfam" id="PF04542"/>
    </source>
</evidence>
<dbReference type="Pfam" id="PF08281">
    <property type="entry name" value="Sigma70_r4_2"/>
    <property type="match status" value="1"/>
</dbReference>
<dbReference type="InterPro" id="IPR013249">
    <property type="entry name" value="RNA_pol_sigma70_r4_t2"/>
</dbReference>
<dbReference type="Pfam" id="PF04542">
    <property type="entry name" value="Sigma70_r2"/>
    <property type="match status" value="1"/>
</dbReference>
<dbReference type="GO" id="GO:0016987">
    <property type="term" value="F:sigma factor activity"/>
    <property type="evidence" value="ECO:0007669"/>
    <property type="project" value="UniProtKB-KW"/>
</dbReference>
<dbReference type="InterPro" id="IPR013324">
    <property type="entry name" value="RNA_pol_sigma_r3/r4-like"/>
</dbReference>
<evidence type="ECO:0000256" key="4">
    <source>
        <dbReference type="ARBA" id="ARBA00023163"/>
    </source>
</evidence>
<dbReference type="Gene3D" id="1.10.10.10">
    <property type="entry name" value="Winged helix-like DNA-binding domain superfamily/Winged helix DNA-binding domain"/>
    <property type="match status" value="1"/>
</dbReference>
<keyword evidence="2" id="KW-0805">Transcription regulation</keyword>
<keyword evidence="3" id="KW-0731">Sigma factor</keyword>
<comment type="similarity">
    <text evidence="1">Belongs to the sigma-70 factor family. ECF subfamily.</text>
</comment>
<organism evidence="7 8">
    <name type="scientific">Candidatus Enterenecus faecium</name>
    <dbReference type="NCBI Taxonomy" id="2840780"/>
    <lineage>
        <taxon>Bacteria</taxon>
        <taxon>Bacillati</taxon>
        <taxon>Bacillota</taxon>
        <taxon>Clostridia</taxon>
        <taxon>Eubacteriales</taxon>
        <taxon>Candidatus Enterenecus</taxon>
    </lineage>
</organism>
<dbReference type="Gene3D" id="1.10.1740.10">
    <property type="match status" value="1"/>
</dbReference>
<name>A0A9D0YR37_9FIRM</name>
<comment type="caution">
    <text evidence="7">The sequence shown here is derived from an EMBL/GenBank/DDBJ whole genome shotgun (WGS) entry which is preliminary data.</text>
</comment>
<proteinExistence type="inferred from homology"/>
<protein>
    <submittedName>
        <fullName evidence="7">Sigma-70 family RNA polymerase sigma factor</fullName>
    </submittedName>
</protein>
<dbReference type="GO" id="GO:0003677">
    <property type="term" value="F:DNA binding"/>
    <property type="evidence" value="ECO:0007669"/>
    <property type="project" value="InterPro"/>
</dbReference>
<dbReference type="GO" id="GO:0006352">
    <property type="term" value="P:DNA-templated transcription initiation"/>
    <property type="evidence" value="ECO:0007669"/>
    <property type="project" value="InterPro"/>
</dbReference>
<sequence length="171" mass="19762">MATSKNSPLVSFIQENQEKLYRIAYAHVKNRDAALDLVHTSIVKALQKQHTLRNQECVRTWFYRILVNECMSYFRKQSRVVYLADLNDNLMPPPPANYGQEEYLDLYSAIDHLPSQLKAVIILRYFEDMKLSTIAEITSTNLSTTKSRLYKALKLLKLDLGGMEDDRSLSV</sequence>
<reference evidence="7" key="2">
    <citation type="journal article" date="2021" name="PeerJ">
        <title>Extensive microbial diversity within the chicken gut microbiome revealed by metagenomics and culture.</title>
        <authorList>
            <person name="Gilroy R."/>
            <person name="Ravi A."/>
            <person name="Getino M."/>
            <person name="Pursley I."/>
            <person name="Horton D.L."/>
            <person name="Alikhan N.F."/>
            <person name="Baker D."/>
            <person name="Gharbi K."/>
            <person name="Hall N."/>
            <person name="Watson M."/>
            <person name="Adriaenssens E.M."/>
            <person name="Foster-Nyarko E."/>
            <person name="Jarju S."/>
            <person name="Secka A."/>
            <person name="Antonio M."/>
            <person name="Oren A."/>
            <person name="Chaudhuri R.R."/>
            <person name="La Ragione R."/>
            <person name="Hildebrand F."/>
            <person name="Pallen M.J."/>
        </authorList>
    </citation>
    <scope>NUCLEOTIDE SEQUENCE</scope>
    <source>
        <strain evidence="7">ChiGjej2B2-12916</strain>
    </source>
</reference>
<evidence type="ECO:0000313" key="8">
    <source>
        <dbReference type="Proteomes" id="UP000886879"/>
    </source>
</evidence>
<evidence type="ECO:0000259" key="6">
    <source>
        <dbReference type="Pfam" id="PF08281"/>
    </source>
</evidence>
<dbReference type="InterPro" id="IPR013325">
    <property type="entry name" value="RNA_pol_sigma_r2"/>
</dbReference>
<evidence type="ECO:0000256" key="3">
    <source>
        <dbReference type="ARBA" id="ARBA00023082"/>
    </source>
</evidence>
<dbReference type="AlphaFoldDB" id="A0A9D0YR37"/>
<dbReference type="PANTHER" id="PTHR43133">
    <property type="entry name" value="RNA POLYMERASE ECF-TYPE SIGMA FACTO"/>
    <property type="match status" value="1"/>
</dbReference>
<dbReference type="EMBL" id="DVFO01000034">
    <property type="protein sequence ID" value="HIQ60686.1"/>
    <property type="molecule type" value="Genomic_DNA"/>
</dbReference>
<dbReference type="NCBIfam" id="TIGR02937">
    <property type="entry name" value="sigma70-ECF"/>
    <property type="match status" value="1"/>
</dbReference>
<evidence type="ECO:0000256" key="2">
    <source>
        <dbReference type="ARBA" id="ARBA00023015"/>
    </source>
</evidence>
<accession>A0A9D0YR37</accession>
<evidence type="ECO:0000256" key="1">
    <source>
        <dbReference type="ARBA" id="ARBA00010641"/>
    </source>
</evidence>
<gene>
    <name evidence="7" type="ORF">IAD31_03700</name>
</gene>
<dbReference type="SUPFAM" id="SSF88946">
    <property type="entry name" value="Sigma2 domain of RNA polymerase sigma factors"/>
    <property type="match status" value="1"/>
</dbReference>